<gene>
    <name evidence="2" type="ORF">Dthio_PD3703</name>
</gene>
<protein>
    <recommendedName>
        <fullName evidence="4">Prepilin-type N-terminal cleavage/methylation domain-containing protein</fullName>
    </recommendedName>
</protein>
<keyword evidence="1" id="KW-0472">Membrane</keyword>
<dbReference type="Pfam" id="PF07963">
    <property type="entry name" value="N_methyl"/>
    <property type="match status" value="1"/>
</dbReference>
<proteinExistence type="predicted"/>
<feature type="transmembrane region" description="Helical" evidence="1">
    <location>
        <begin position="15"/>
        <end position="40"/>
    </location>
</feature>
<dbReference type="EMBL" id="ACJN02000001">
    <property type="protein sequence ID" value="EFI36246.1"/>
    <property type="molecule type" value="Genomic_DNA"/>
</dbReference>
<evidence type="ECO:0000313" key="2">
    <source>
        <dbReference type="EMBL" id="EFI36246.1"/>
    </source>
</evidence>
<dbReference type="AlphaFoldDB" id="D6SK43"/>
<keyword evidence="1" id="KW-1133">Transmembrane helix</keyword>
<dbReference type="InterPro" id="IPR012902">
    <property type="entry name" value="N_methyl_site"/>
</dbReference>
<comment type="caution">
    <text evidence="2">The sequence shown here is derived from an EMBL/GenBank/DDBJ whole genome shotgun (WGS) entry which is preliminary data.</text>
</comment>
<accession>D6SK43</accession>
<dbReference type="SUPFAM" id="SSF54523">
    <property type="entry name" value="Pili subunits"/>
    <property type="match status" value="1"/>
</dbReference>
<dbReference type="Proteomes" id="UP000005496">
    <property type="component" value="Unassembled WGS sequence"/>
</dbReference>
<name>D6SK43_9BACT</name>
<evidence type="ECO:0008006" key="4">
    <source>
        <dbReference type="Google" id="ProtNLM"/>
    </source>
</evidence>
<sequence>MHESPMYSPNHNQNAFTLIEILLIITIIGLLTAIAIPWYASYRDSTRKATIIHDLRICLSETAVDIHNGDAPSPCHIGANANYDKNPFADEAGMLSPSPDFEVAGYFFEFDGRRIHTLE</sequence>
<dbReference type="Gene3D" id="3.30.700.10">
    <property type="entry name" value="Glycoprotein, Type 4 Pilin"/>
    <property type="match status" value="1"/>
</dbReference>
<evidence type="ECO:0000313" key="3">
    <source>
        <dbReference type="Proteomes" id="UP000005496"/>
    </source>
</evidence>
<reference evidence="2" key="1">
    <citation type="submission" date="2010-05" db="EMBL/GenBank/DDBJ databases">
        <title>The draft genome of Desulfonatronospira thiodismutans ASO3-1.</title>
        <authorList>
            <consortium name="US DOE Joint Genome Institute (JGI-PGF)"/>
            <person name="Lucas S."/>
            <person name="Copeland A."/>
            <person name="Lapidus A."/>
            <person name="Cheng J.-F."/>
            <person name="Bruce D."/>
            <person name="Goodwin L."/>
            <person name="Pitluck S."/>
            <person name="Chertkov O."/>
            <person name="Brettin T."/>
            <person name="Detter J.C."/>
            <person name="Han C."/>
            <person name="Land M.L."/>
            <person name="Hauser L."/>
            <person name="Kyrpides N."/>
            <person name="Mikhailova N."/>
            <person name="Muyzer G."/>
            <person name="Woyke T."/>
        </authorList>
    </citation>
    <scope>NUCLEOTIDE SEQUENCE [LARGE SCALE GENOMIC DNA]</scope>
    <source>
        <strain evidence="2">ASO3-1</strain>
    </source>
</reference>
<keyword evidence="3" id="KW-1185">Reference proteome</keyword>
<keyword evidence="1" id="KW-0812">Transmembrane</keyword>
<dbReference type="InterPro" id="IPR045584">
    <property type="entry name" value="Pilin-like"/>
</dbReference>
<organism evidence="2 3">
    <name type="scientific">Desulfonatronospira thiodismutans ASO3-1</name>
    <dbReference type="NCBI Taxonomy" id="555779"/>
    <lineage>
        <taxon>Bacteria</taxon>
        <taxon>Pseudomonadati</taxon>
        <taxon>Thermodesulfobacteriota</taxon>
        <taxon>Desulfovibrionia</taxon>
        <taxon>Desulfovibrionales</taxon>
        <taxon>Desulfonatronovibrionaceae</taxon>
        <taxon>Desulfonatronospira</taxon>
    </lineage>
</organism>
<evidence type="ECO:0000256" key="1">
    <source>
        <dbReference type="SAM" id="Phobius"/>
    </source>
</evidence>